<dbReference type="RefSeq" id="WP_123047911.1">
    <property type="nucleotide sequence ID" value="NZ_PTJO01000004.1"/>
</dbReference>
<sequence length="147" mass="15845">MNNKNSGCAMAIGGILILGALLWIVGVALWALAIVVPLVGLFFGVSLFVEALKAHNSNQQYRAAEDELEALVQDASFDLSETIIRWDSLMLTKGIGTALEGKEQLAESIHLQLRATHELLEVASTPSQQIDAVSNADALRLKAQSYL</sequence>
<keyword evidence="1" id="KW-0472">Membrane</keyword>
<gene>
    <name evidence="2" type="ORF">C5L39_05555</name>
</gene>
<name>A0A3M8K8D7_9CORY</name>
<evidence type="ECO:0000313" key="3">
    <source>
        <dbReference type="Proteomes" id="UP000266975"/>
    </source>
</evidence>
<feature type="transmembrane region" description="Helical" evidence="1">
    <location>
        <begin position="7"/>
        <end position="25"/>
    </location>
</feature>
<keyword evidence="1" id="KW-1133">Transmembrane helix</keyword>
<comment type="caution">
    <text evidence="2">The sequence shown here is derived from an EMBL/GenBank/DDBJ whole genome shotgun (WGS) entry which is preliminary data.</text>
</comment>
<reference evidence="2 3" key="1">
    <citation type="submission" date="2018-02" db="EMBL/GenBank/DDBJ databases">
        <title>Corynebacterium alimpuense sp. nov., a marine obligate actinomycete isolated from sediments of Valparaiso bay, Chile.</title>
        <authorList>
            <person name="Claverias F."/>
            <person name="Gonzales-Siles L."/>
            <person name="Salva-Serra F."/>
            <person name="Inganaes E."/>
            <person name="Molin K."/>
            <person name="Cumsille A."/>
            <person name="Undabarrena A."/>
            <person name="Couve E."/>
            <person name="Moore E.R.B."/>
            <person name="Gomila M."/>
            <person name="Camara B."/>
        </authorList>
    </citation>
    <scope>NUCLEOTIDE SEQUENCE [LARGE SCALE GENOMIC DNA]</scope>
    <source>
        <strain evidence="2 3">CCUG 69366</strain>
    </source>
</reference>
<organism evidence="2 3">
    <name type="scientific">Corynebacterium alimapuense</name>
    <dbReference type="NCBI Taxonomy" id="1576874"/>
    <lineage>
        <taxon>Bacteria</taxon>
        <taxon>Bacillati</taxon>
        <taxon>Actinomycetota</taxon>
        <taxon>Actinomycetes</taxon>
        <taxon>Mycobacteriales</taxon>
        <taxon>Corynebacteriaceae</taxon>
        <taxon>Corynebacterium</taxon>
    </lineage>
</organism>
<dbReference type="AlphaFoldDB" id="A0A3M8K8D7"/>
<proteinExistence type="predicted"/>
<dbReference type="OrthoDB" id="4424287at2"/>
<dbReference type="EMBL" id="PTJO01000004">
    <property type="protein sequence ID" value="RNE48774.1"/>
    <property type="molecule type" value="Genomic_DNA"/>
</dbReference>
<keyword evidence="1" id="KW-0812">Transmembrane</keyword>
<evidence type="ECO:0000313" key="2">
    <source>
        <dbReference type="EMBL" id="RNE48774.1"/>
    </source>
</evidence>
<keyword evidence="3" id="KW-1185">Reference proteome</keyword>
<dbReference type="Proteomes" id="UP000266975">
    <property type="component" value="Unassembled WGS sequence"/>
</dbReference>
<evidence type="ECO:0000256" key="1">
    <source>
        <dbReference type="SAM" id="Phobius"/>
    </source>
</evidence>
<feature type="transmembrane region" description="Helical" evidence="1">
    <location>
        <begin position="31"/>
        <end position="52"/>
    </location>
</feature>
<protein>
    <submittedName>
        <fullName evidence="2">Uncharacterized protein</fullName>
    </submittedName>
</protein>
<accession>A0A3M8K8D7</accession>